<dbReference type="EMBL" id="JACEFF010000740">
    <property type="protein sequence ID" value="KAH9631860.1"/>
    <property type="molecule type" value="Genomic_DNA"/>
</dbReference>
<evidence type="ECO:0000256" key="9">
    <source>
        <dbReference type="ARBA" id="ARBA00034873"/>
    </source>
</evidence>
<dbReference type="AlphaFoldDB" id="A0A922M8P2"/>
<keyword evidence="5" id="KW-0256">Endoplasmic reticulum</keyword>
<evidence type="ECO:0000256" key="4">
    <source>
        <dbReference type="ARBA" id="ARBA00022729"/>
    </source>
</evidence>
<dbReference type="SUPFAM" id="SSF53187">
    <property type="entry name" value="Zn-dependent exopeptidases"/>
    <property type="match status" value="1"/>
</dbReference>
<keyword evidence="8" id="KW-0325">Glycoprotein</keyword>
<evidence type="ECO:0000256" key="2">
    <source>
        <dbReference type="ARBA" id="ARBA00007717"/>
    </source>
</evidence>
<feature type="transmembrane region" description="Helical" evidence="10">
    <location>
        <begin position="20"/>
        <end position="39"/>
    </location>
</feature>
<evidence type="ECO:0000256" key="7">
    <source>
        <dbReference type="ARBA" id="ARBA00023136"/>
    </source>
</evidence>
<comment type="subcellular location">
    <subcellularLocation>
        <location evidence="1">Endoplasmic reticulum membrane</location>
        <topology evidence="1">Single-pass membrane protein</topology>
    </subcellularLocation>
</comment>
<evidence type="ECO:0000256" key="10">
    <source>
        <dbReference type="SAM" id="Phobius"/>
    </source>
</evidence>
<evidence type="ECO:0000256" key="6">
    <source>
        <dbReference type="ARBA" id="ARBA00022989"/>
    </source>
</evidence>
<reference evidence="12" key="1">
    <citation type="journal article" date="2021" name="G3 (Bethesda)">
        <title>Genome and transcriptome analysis of the beet armyworm Spodoptera exigua reveals targets for pest control. .</title>
        <authorList>
            <person name="Simon S."/>
            <person name="Breeschoten T."/>
            <person name="Jansen H.J."/>
            <person name="Dirks R.P."/>
            <person name="Schranz M.E."/>
            <person name="Ros V.I.D."/>
        </authorList>
    </citation>
    <scope>NUCLEOTIDE SEQUENCE</scope>
    <source>
        <strain evidence="12">TB_SE_WUR_2020</strain>
    </source>
</reference>
<feature type="transmembrane region" description="Helical" evidence="10">
    <location>
        <begin position="288"/>
        <end position="309"/>
    </location>
</feature>
<sequence length="330" mass="36383">MWLDEADGFAEIFKGYLPYYLLVALPIFIIMSPVNPVAASHEFSVYRMQHYDLHTVPHGCRSASFNLEGRSLTSWSTSRHCVVARVQDISIEQFIEIRSKAGALLLVLPKNDTVLTPEEKEHIQLLEMAMIQQEVSAPVYFARWSPDFEDILRDLQHSFITDDKSGTALEAMMNSVSSNGYQIVVSASTPSKLDSKPVTLHGKLVGRSGSAQTIVIAAHYDSSAAVPELSQGADSNASGAVAILELARVFSRLYSNAAVRGAPSLLFVLTSLGHSLNYFSAKKCVKPAVFDLILTLAIVAYLTVVYFAIQLFPRFYEEYAKIVTGKSKVH</sequence>
<dbReference type="InterPro" id="IPR007484">
    <property type="entry name" value="Peptidase_M28"/>
</dbReference>
<feature type="domain" description="Peptidase M28" evidence="11">
    <location>
        <begin position="201"/>
        <end position="252"/>
    </location>
</feature>
<evidence type="ECO:0000259" key="11">
    <source>
        <dbReference type="Pfam" id="PF04389"/>
    </source>
</evidence>
<keyword evidence="7 10" id="KW-0472">Membrane</keyword>
<keyword evidence="6 10" id="KW-1133">Transmembrane helix</keyword>
<evidence type="ECO:0000256" key="1">
    <source>
        <dbReference type="ARBA" id="ARBA00004389"/>
    </source>
</evidence>
<organism evidence="12 13">
    <name type="scientific">Spodoptera exigua</name>
    <name type="common">Beet armyworm</name>
    <name type="synonym">Noctua fulgens</name>
    <dbReference type="NCBI Taxonomy" id="7107"/>
    <lineage>
        <taxon>Eukaryota</taxon>
        <taxon>Metazoa</taxon>
        <taxon>Ecdysozoa</taxon>
        <taxon>Arthropoda</taxon>
        <taxon>Hexapoda</taxon>
        <taxon>Insecta</taxon>
        <taxon>Pterygota</taxon>
        <taxon>Neoptera</taxon>
        <taxon>Endopterygota</taxon>
        <taxon>Lepidoptera</taxon>
        <taxon>Glossata</taxon>
        <taxon>Ditrysia</taxon>
        <taxon>Noctuoidea</taxon>
        <taxon>Noctuidae</taxon>
        <taxon>Amphipyrinae</taxon>
        <taxon>Spodoptera</taxon>
    </lineage>
</organism>
<dbReference type="GO" id="GO:0005789">
    <property type="term" value="C:endoplasmic reticulum membrane"/>
    <property type="evidence" value="ECO:0007669"/>
    <property type="project" value="UniProtKB-SubCell"/>
</dbReference>
<gene>
    <name evidence="12" type="ORF">HF086_014332</name>
</gene>
<dbReference type="Gene3D" id="3.40.630.10">
    <property type="entry name" value="Zn peptidases"/>
    <property type="match status" value="1"/>
</dbReference>
<proteinExistence type="inferred from homology"/>
<evidence type="ECO:0000256" key="8">
    <source>
        <dbReference type="ARBA" id="ARBA00023180"/>
    </source>
</evidence>
<accession>A0A922M8P2</accession>
<keyword evidence="3 10" id="KW-0812">Transmembrane</keyword>
<evidence type="ECO:0000313" key="13">
    <source>
        <dbReference type="Proteomes" id="UP000814243"/>
    </source>
</evidence>
<dbReference type="PROSITE" id="PS00018">
    <property type="entry name" value="EF_HAND_1"/>
    <property type="match status" value="1"/>
</dbReference>
<dbReference type="GO" id="GO:0009966">
    <property type="term" value="P:regulation of signal transduction"/>
    <property type="evidence" value="ECO:0007669"/>
    <property type="project" value="InterPro"/>
</dbReference>
<keyword evidence="4" id="KW-0732">Signal</keyword>
<dbReference type="InterPro" id="IPR018247">
    <property type="entry name" value="EF_Hand_1_Ca_BS"/>
</dbReference>
<dbReference type="Proteomes" id="UP000814243">
    <property type="component" value="Unassembled WGS sequence"/>
</dbReference>
<protein>
    <recommendedName>
        <fullName evidence="9">BOS complex subunit NCLN</fullName>
    </recommendedName>
</protein>
<evidence type="ECO:0000313" key="12">
    <source>
        <dbReference type="EMBL" id="KAH9631860.1"/>
    </source>
</evidence>
<dbReference type="PANTHER" id="PTHR31826">
    <property type="entry name" value="NICALIN"/>
    <property type="match status" value="1"/>
</dbReference>
<evidence type="ECO:0000256" key="3">
    <source>
        <dbReference type="ARBA" id="ARBA00022692"/>
    </source>
</evidence>
<name>A0A922M8P2_SPOEX</name>
<comment type="caution">
    <text evidence="12">The sequence shown here is derived from an EMBL/GenBank/DDBJ whole genome shotgun (WGS) entry which is preliminary data.</text>
</comment>
<dbReference type="Pfam" id="PF04389">
    <property type="entry name" value="Peptidase_M28"/>
    <property type="match status" value="1"/>
</dbReference>
<dbReference type="InterPro" id="IPR016574">
    <property type="entry name" value="Nicalin"/>
</dbReference>
<evidence type="ECO:0000256" key="5">
    <source>
        <dbReference type="ARBA" id="ARBA00022824"/>
    </source>
</evidence>
<comment type="similarity">
    <text evidence="2">Belongs to the nicastrin family.</text>
</comment>